<reference evidence="1" key="2">
    <citation type="journal article" date="2015" name="Fish Shellfish Immunol.">
        <title>Early steps in the European eel (Anguilla anguilla)-Vibrio vulnificus interaction in the gills: Role of the RtxA13 toxin.</title>
        <authorList>
            <person name="Callol A."/>
            <person name="Pajuelo D."/>
            <person name="Ebbesson L."/>
            <person name="Teles M."/>
            <person name="MacKenzie S."/>
            <person name="Amaro C."/>
        </authorList>
    </citation>
    <scope>NUCLEOTIDE SEQUENCE</scope>
</reference>
<protein>
    <submittedName>
        <fullName evidence="1">Uncharacterized protein</fullName>
    </submittedName>
</protein>
<proteinExistence type="predicted"/>
<dbReference type="EMBL" id="GBXM01102484">
    <property type="protein sequence ID" value="JAH06093.1"/>
    <property type="molecule type" value="Transcribed_RNA"/>
</dbReference>
<dbReference type="AlphaFoldDB" id="A0A0E9PQF4"/>
<evidence type="ECO:0000313" key="1">
    <source>
        <dbReference type="EMBL" id="JAH06093.1"/>
    </source>
</evidence>
<reference evidence="1" key="1">
    <citation type="submission" date="2014-11" db="EMBL/GenBank/DDBJ databases">
        <authorList>
            <person name="Amaro Gonzalez C."/>
        </authorList>
    </citation>
    <scope>NUCLEOTIDE SEQUENCE</scope>
</reference>
<organism evidence="1">
    <name type="scientific">Anguilla anguilla</name>
    <name type="common">European freshwater eel</name>
    <name type="synonym">Muraena anguilla</name>
    <dbReference type="NCBI Taxonomy" id="7936"/>
    <lineage>
        <taxon>Eukaryota</taxon>
        <taxon>Metazoa</taxon>
        <taxon>Chordata</taxon>
        <taxon>Craniata</taxon>
        <taxon>Vertebrata</taxon>
        <taxon>Euteleostomi</taxon>
        <taxon>Actinopterygii</taxon>
        <taxon>Neopterygii</taxon>
        <taxon>Teleostei</taxon>
        <taxon>Anguilliformes</taxon>
        <taxon>Anguillidae</taxon>
        <taxon>Anguilla</taxon>
    </lineage>
</organism>
<sequence length="40" mass="4776">MERFSQKWNFLGDIGPIMSGIKQIQDFTSRNINTNSQTWW</sequence>
<name>A0A0E9PQF4_ANGAN</name>
<accession>A0A0E9PQF4</accession>